<keyword evidence="13" id="KW-1185">Reference proteome</keyword>
<dbReference type="InterPro" id="IPR023000">
    <property type="entry name" value="Shikimate_kinase_CS"/>
</dbReference>
<keyword evidence="7 11" id="KW-0418">Kinase</keyword>
<evidence type="ECO:0000256" key="3">
    <source>
        <dbReference type="ARBA" id="ARBA00012154"/>
    </source>
</evidence>
<dbReference type="CDD" id="cd00464">
    <property type="entry name" value="SK"/>
    <property type="match status" value="1"/>
</dbReference>
<organism evidence="12 13">
    <name type="scientific">Desulfobulbus propionicus (strain ATCC 33891 / DSM 2032 / VKM B-1956 / 1pr3)</name>
    <dbReference type="NCBI Taxonomy" id="577650"/>
    <lineage>
        <taxon>Bacteria</taxon>
        <taxon>Pseudomonadati</taxon>
        <taxon>Thermodesulfobacteriota</taxon>
        <taxon>Desulfobulbia</taxon>
        <taxon>Desulfobulbales</taxon>
        <taxon>Desulfobulbaceae</taxon>
        <taxon>Desulfobulbus</taxon>
    </lineage>
</organism>
<keyword evidence="5 11" id="KW-0808">Transferase</keyword>
<evidence type="ECO:0000256" key="4">
    <source>
        <dbReference type="ARBA" id="ARBA00022605"/>
    </source>
</evidence>
<dbReference type="InterPro" id="IPR000623">
    <property type="entry name" value="Shikimate_kinase/TSH1"/>
</dbReference>
<sequence length="193" mass="21104">MNNIVLTGFRATGKTSVGKALATKLGYAFSDTDRLLCERLHAPIADIVARHGWPFFRQAEAQLLRELASMTHTVLATGGGAIQHHAEWSLLRTHSYVVWLDADLATISKRIAADAASAAQRPALVQGLTAHDEIETLLEQRRPLYAAGSDLRLDTANDDPETLAERIVEQLKRMANEGRGKTLRDRAKVAAKG</sequence>
<evidence type="ECO:0000256" key="1">
    <source>
        <dbReference type="ARBA" id="ARBA00004842"/>
    </source>
</evidence>
<comment type="cofactor">
    <cofactor evidence="11">
        <name>Mg(2+)</name>
        <dbReference type="ChEBI" id="CHEBI:18420"/>
    </cofactor>
    <text evidence="11">Binds 1 Mg(2+) ion per subunit.</text>
</comment>
<dbReference type="InterPro" id="IPR031322">
    <property type="entry name" value="Shikimate/glucono_kinase"/>
</dbReference>
<proteinExistence type="inferred from homology"/>
<feature type="binding site" evidence="11">
    <location>
        <position position="15"/>
    </location>
    <ligand>
        <name>Mg(2+)</name>
        <dbReference type="ChEBI" id="CHEBI:18420"/>
    </ligand>
</feature>
<dbReference type="PRINTS" id="PR01100">
    <property type="entry name" value="SHIKIMTKNASE"/>
</dbReference>
<feature type="binding site" evidence="11">
    <location>
        <position position="33"/>
    </location>
    <ligand>
        <name>substrate</name>
    </ligand>
</feature>
<dbReference type="GO" id="GO:0009073">
    <property type="term" value="P:aromatic amino acid family biosynthetic process"/>
    <property type="evidence" value="ECO:0007669"/>
    <property type="project" value="UniProtKB-KW"/>
</dbReference>
<dbReference type="Proteomes" id="UP000006365">
    <property type="component" value="Chromosome"/>
</dbReference>
<accession>A0A7U4DQK0</accession>
<comment type="catalytic activity">
    <reaction evidence="10 11">
        <text>shikimate + ATP = 3-phosphoshikimate + ADP + H(+)</text>
        <dbReference type="Rhea" id="RHEA:13121"/>
        <dbReference type="ChEBI" id="CHEBI:15378"/>
        <dbReference type="ChEBI" id="CHEBI:30616"/>
        <dbReference type="ChEBI" id="CHEBI:36208"/>
        <dbReference type="ChEBI" id="CHEBI:145989"/>
        <dbReference type="ChEBI" id="CHEBI:456216"/>
        <dbReference type="EC" id="2.7.1.71"/>
    </reaction>
</comment>
<dbReference type="EMBL" id="CP002364">
    <property type="protein sequence ID" value="ADW19107.1"/>
    <property type="molecule type" value="Genomic_DNA"/>
</dbReference>
<dbReference type="SUPFAM" id="SSF52540">
    <property type="entry name" value="P-loop containing nucleoside triphosphate hydrolases"/>
    <property type="match status" value="1"/>
</dbReference>
<feature type="binding site" evidence="11">
    <location>
        <begin position="11"/>
        <end position="16"/>
    </location>
    <ligand>
        <name>ATP</name>
        <dbReference type="ChEBI" id="CHEBI:30616"/>
    </ligand>
</feature>
<feature type="binding site" evidence="11">
    <location>
        <position position="79"/>
    </location>
    <ligand>
        <name>substrate</name>
    </ligand>
</feature>
<evidence type="ECO:0000256" key="6">
    <source>
        <dbReference type="ARBA" id="ARBA00022741"/>
    </source>
</evidence>
<comment type="function">
    <text evidence="11">Catalyzes the specific phosphorylation of the 3-hydroxyl group of shikimic acid using ATP as a cosubstrate.</text>
</comment>
<dbReference type="GO" id="GO:0004765">
    <property type="term" value="F:shikimate kinase activity"/>
    <property type="evidence" value="ECO:0007669"/>
    <property type="project" value="UniProtKB-UniRule"/>
</dbReference>
<dbReference type="InterPro" id="IPR027417">
    <property type="entry name" value="P-loop_NTPase"/>
</dbReference>
<dbReference type="EC" id="2.7.1.71" evidence="3 11"/>
<evidence type="ECO:0000256" key="10">
    <source>
        <dbReference type="ARBA" id="ARBA00048567"/>
    </source>
</evidence>
<keyword evidence="8 11" id="KW-0067">ATP-binding</keyword>
<feature type="binding site" evidence="11">
    <location>
        <position position="57"/>
    </location>
    <ligand>
        <name>substrate</name>
    </ligand>
</feature>
<reference evidence="12 13" key="1">
    <citation type="journal article" date="2011" name="Stand. Genomic Sci.">
        <title>Complete genome sequence of Desulfobulbus propionicus type strain (1pr3).</title>
        <authorList>
            <person name="Pagani I."/>
            <person name="Lapidus A."/>
            <person name="Nolan M."/>
            <person name="Lucas S."/>
            <person name="Hammon N."/>
            <person name="Deshpande S."/>
            <person name="Cheng J.F."/>
            <person name="Chertkov O."/>
            <person name="Davenport K."/>
            <person name="Tapia R."/>
            <person name="Han C."/>
            <person name="Goodwin L."/>
            <person name="Pitluck S."/>
            <person name="Liolios K."/>
            <person name="Mavromatis K."/>
            <person name="Ivanova N."/>
            <person name="Mikhailova N."/>
            <person name="Pati A."/>
            <person name="Chen A."/>
            <person name="Palaniappan K."/>
            <person name="Land M."/>
            <person name="Hauser L."/>
            <person name="Chang Y.J."/>
            <person name="Jeffries C.D."/>
            <person name="Detter J.C."/>
            <person name="Brambilla E."/>
            <person name="Kannan K.P."/>
            <person name="Djao O.D."/>
            <person name="Rohde M."/>
            <person name="Pukall R."/>
            <person name="Spring S."/>
            <person name="Goker M."/>
            <person name="Sikorski J."/>
            <person name="Woyke T."/>
            <person name="Bristow J."/>
            <person name="Eisen J.A."/>
            <person name="Markowitz V."/>
            <person name="Hugenholtz P."/>
            <person name="Kyrpides N.C."/>
            <person name="Klenk H.P."/>
        </authorList>
    </citation>
    <scope>NUCLEOTIDE SEQUENCE [LARGE SCALE GENOMIC DNA]</scope>
    <source>
        <strain evidence="13">ATCC 33891 / DSM 2032 / 1pr3</strain>
    </source>
</reference>
<evidence type="ECO:0000256" key="9">
    <source>
        <dbReference type="ARBA" id="ARBA00023141"/>
    </source>
</evidence>
<comment type="similarity">
    <text evidence="2 11">Belongs to the shikimate kinase family.</text>
</comment>
<dbReference type="GO" id="GO:0005524">
    <property type="term" value="F:ATP binding"/>
    <property type="evidence" value="ECO:0007669"/>
    <property type="project" value="UniProtKB-UniRule"/>
</dbReference>
<comment type="pathway">
    <text evidence="1 11">Metabolic intermediate biosynthesis; chorismate biosynthesis; chorismate from D-erythrose 4-phosphate and phosphoenolpyruvate: step 5/7.</text>
</comment>
<dbReference type="RefSeq" id="WP_015725632.1">
    <property type="nucleotide sequence ID" value="NC_014972.1"/>
</dbReference>
<evidence type="ECO:0000256" key="7">
    <source>
        <dbReference type="ARBA" id="ARBA00022777"/>
    </source>
</evidence>
<dbReference type="HAMAP" id="MF_00109">
    <property type="entry name" value="Shikimate_kinase"/>
    <property type="match status" value="1"/>
</dbReference>
<feature type="binding site" evidence="11">
    <location>
        <position position="121"/>
    </location>
    <ligand>
        <name>ATP</name>
        <dbReference type="ChEBI" id="CHEBI:30616"/>
    </ligand>
</feature>
<evidence type="ECO:0000256" key="2">
    <source>
        <dbReference type="ARBA" id="ARBA00006997"/>
    </source>
</evidence>
<dbReference type="KEGG" id="dpr:Despr_2974"/>
<name>A0A7U4DQK0_DESPD</name>
<dbReference type="PANTHER" id="PTHR21087">
    <property type="entry name" value="SHIKIMATE KINASE"/>
    <property type="match status" value="1"/>
</dbReference>
<dbReference type="AlphaFoldDB" id="A0A7U4DQK0"/>
<keyword evidence="6 11" id="KW-0547">Nucleotide-binding</keyword>
<evidence type="ECO:0000256" key="11">
    <source>
        <dbReference type="HAMAP-Rule" id="MF_00109"/>
    </source>
</evidence>
<evidence type="ECO:0000313" key="12">
    <source>
        <dbReference type="EMBL" id="ADW19107.1"/>
    </source>
</evidence>
<gene>
    <name evidence="11" type="primary">aroK</name>
    <name evidence="12" type="ordered locus">Despr_2974</name>
</gene>
<keyword evidence="4 11" id="KW-0028">Amino-acid biosynthesis</keyword>
<dbReference type="GO" id="GO:0009423">
    <property type="term" value="P:chorismate biosynthetic process"/>
    <property type="evidence" value="ECO:0007669"/>
    <property type="project" value="UniProtKB-UniRule"/>
</dbReference>
<keyword evidence="9 11" id="KW-0057">Aromatic amino acid biosynthesis</keyword>
<dbReference type="PANTHER" id="PTHR21087:SF16">
    <property type="entry name" value="SHIKIMATE KINASE 1, CHLOROPLASTIC"/>
    <property type="match status" value="1"/>
</dbReference>
<dbReference type="Gene3D" id="3.40.50.300">
    <property type="entry name" value="P-loop containing nucleotide triphosphate hydrolases"/>
    <property type="match status" value="1"/>
</dbReference>
<dbReference type="GO" id="GO:0005829">
    <property type="term" value="C:cytosol"/>
    <property type="evidence" value="ECO:0007669"/>
    <property type="project" value="TreeGrafter"/>
</dbReference>
<keyword evidence="11" id="KW-0460">Magnesium</keyword>
<dbReference type="UniPathway" id="UPA00053">
    <property type="reaction ID" value="UER00088"/>
</dbReference>
<evidence type="ECO:0000256" key="8">
    <source>
        <dbReference type="ARBA" id="ARBA00022840"/>
    </source>
</evidence>
<dbReference type="PROSITE" id="PS01128">
    <property type="entry name" value="SHIKIMATE_KINASE"/>
    <property type="match status" value="1"/>
</dbReference>
<comment type="caution">
    <text evidence="11">Lacks conserved residue(s) required for the propagation of feature annotation.</text>
</comment>
<keyword evidence="11" id="KW-0479">Metal-binding</keyword>
<evidence type="ECO:0000313" key="13">
    <source>
        <dbReference type="Proteomes" id="UP000006365"/>
    </source>
</evidence>
<dbReference type="Pfam" id="PF01202">
    <property type="entry name" value="SKI"/>
    <property type="match status" value="1"/>
</dbReference>
<comment type="subunit">
    <text evidence="11">Monomer.</text>
</comment>
<dbReference type="GO" id="GO:0000287">
    <property type="term" value="F:magnesium ion binding"/>
    <property type="evidence" value="ECO:0007669"/>
    <property type="project" value="UniProtKB-UniRule"/>
</dbReference>
<keyword evidence="11" id="KW-0963">Cytoplasm</keyword>
<dbReference type="GO" id="GO:0008652">
    <property type="term" value="P:amino acid biosynthetic process"/>
    <property type="evidence" value="ECO:0007669"/>
    <property type="project" value="UniProtKB-KW"/>
</dbReference>
<feature type="binding site" evidence="11">
    <location>
        <position position="141"/>
    </location>
    <ligand>
        <name>substrate</name>
    </ligand>
</feature>
<evidence type="ECO:0000256" key="5">
    <source>
        <dbReference type="ARBA" id="ARBA00022679"/>
    </source>
</evidence>
<comment type="subcellular location">
    <subcellularLocation>
        <location evidence="11">Cytoplasm</location>
    </subcellularLocation>
</comment>
<protein>
    <recommendedName>
        <fullName evidence="3 11">Shikimate kinase</fullName>
        <shortName evidence="11">SK</shortName>
        <ecNumber evidence="3 11">2.7.1.71</ecNumber>
    </recommendedName>
</protein>